<dbReference type="InterPro" id="IPR050493">
    <property type="entry name" value="FAD-dep_Monooxygenase_BioMet"/>
</dbReference>
<dbReference type="Pfam" id="PF01494">
    <property type="entry name" value="FAD_binding_3"/>
    <property type="match status" value="1"/>
</dbReference>
<comment type="similarity">
    <text evidence="1">Belongs to the paxM FAD-dependent monooxygenase family.</text>
</comment>
<dbReference type="AlphaFoldDB" id="A0A164RKK2"/>
<dbReference type="PRINTS" id="PR00420">
    <property type="entry name" value="RNGMNOXGNASE"/>
</dbReference>
<keyword evidence="5" id="KW-0503">Monooxygenase</keyword>
<feature type="non-terminal residue" evidence="8">
    <location>
        <position position="1"/>
    </location>
</feature>
<evidence type="ECO:0000256" key="1">
    <source>
        <dbReference type="ARBA" id="ARBA00007992"/>
    </source>
</evidence>
<dbReference type="GO" id="GO:0004497">
    <property type="term" value="F:monooxygenase activity"/>
    <property type="evidence" value="ECO:0007669"/>
    <property type="project" value="UniProtKB-KW"/>
</dbReference>
<sequence length="359" mass="39507">LHVIVVGAGLVGLAAGLALRRAGHQVDIYERSHFAHEVGAAISCGPNATRILLSLGCDPKRFRGVEHLQVDQTDEDPPFVSNTDLGSKYGGPYYMCHRVDLHVELKYLATETEGDGPPCVLHLGAGVAALDPKNARITLLDGTVIFGDLVIGADGINSSVRRFVLEEDINPQPCGFSCYRTVIPFDEVAKHPSLSWVTKNPKAMGLVWHERRALVLYPCRDGTLLNFAGNHPDRRTNEEEQLNINAPSSKEDFLATFSDYAPQYKELIRLSRDVTLWPFLIWDPLPTWVNQRSCLIGDAAHAMFPMLGQGGAQGFEDAAMLGILFPLGTPNDPQTISSRLKLFESLRKPRASEIQEISN</sequence>
<dbReference type="STRING" id="1314777.A0A164RKK2"/>
<protein>
    <submittedName>
        <fullName evidence="8">FAD/NAD(P)-binding domain-containing protein</fullName>
    </submittedName>
</protein>
<keyword evidence="6" id="KW-0732">Signal</keyword>
<gene>
    <name evidence="8" type="ORF">SISNIDRAFT_387419</name>
</gene>
<dbReference type="InterPro" id="IPR036188">
    <property type="entry name" value="FAD/NAD-bd_sf"/>
</dbReference>
<dbReference type="SUPFAM" id="SSF51905">
    <property type="entry name" value="FAD/NAD(P)-binding domain"/>
    <property type="match status" value="1"/>
</dbReference>
<proteinExistence type="inferred from homology"/>
<keyword evidence="3" id="KW-0274">FAD</keyword>
<evidence type="ECO:0000256" key="3">
    <source>
        <dbReference type="ARBA" id="ARBA00022827"/>
    </source>
</evidence>
<evidence type="ECO:0000313" key="8">
    <source>
        <dbReference type="EMBL" id="KZS90641.1"/>
    </source>
</evidence>
<dbReference type="Gene3D" id="3.50.50.60">
    <property type="entry name" value="FAD/NAD(P)-binding domain"/>
    <property type="match status" value="1"/>
</dbReference>
<keyword evidence="9" id="KW-1185">Reference proteome</keyword>
<organism evidence="8 9">
    <name type="scientific">Sistotremastrum niveocremeum HHB9708</name>
    <dbReference type="NCBI Taxonomy" id="1314777"/>
    <lineage>
        <taxon>Eukaryota</taxon>
        <taxon>Fungi</taxon>
        <taxon>Dikarya</taxon>
        <taxon>Basidiomycota</taxon>
        <taxon>Agaricomycotina</taxon>
        <taxon>Agaricomycetes</taxon>
        <taxon>Sistotremastrales</taxon>
        <taxon>Sistotremastraceae</taxon>
        <taxon>Sertulicium</taxon>
        <taxon>Sertulicium niveocremeum</taxon>
    </lineage>
</organism>
<name>A0A164RKK2_9AGAM</name>
<evidence type="ECO:0000313" key="9">
    <source>
        <dbReference type="Proteomes" id="UP000076722"/>
    </source>
</evidence>
<dbReference type="InterPro" id="IPR002938">
    <property type="entry name" value="FAD-bd"/>
</dbReference>
<dbReference type="SUPFAM" id="SSF54373">
    <property type="entry name" value="FAD-linked reductases, C-terminal domain"/>
    <property type="match status" value="1"/>
</dbReference>
<feature type="non-terminal residue" evidence="8">
    <location>
        <position position="359"/>
    </location>
</feature>
<keyword evidence="2" id="KW-0285">Flavoprotein</keyword>
<evidence type="ECO:0000256" key="5">
    <source>
        <dbReference type="ARBA" id="ARBA00023033"/>
    </source>
</evidence>
<reference evidence="8 9" key="1">
    <citation type="journal article" date="2016" name="Mol. Biol. Evol.">
        <title>Comparative Genomics of Early-Diverging Mushroom-Forming Fungi Provides Insights into the Origins of Lignocellulose Decay Capabilities.</title>
        <authorList>
            <person name="Nagy L.G."/>
            <person name="Riley R."/>
            <person name="Tritt A."/>
            <person name="Adam C."/>
            <person name="Daum C."/>
            <person name="Floudas D."/>
            <person name="Sun H."/>
            <person name="Yadav J.S."/>
            <person name="Pangilinan J."/>
            <person name="Larsson K.H."/>
            <person name="Matsuura K."/>
            <person name="Barry K."/>
            <person name="Labutti K."/>
            <person name="Kuo R."/>
            <person name="Ohm R.A."/>
            <person name="Bhattacharya S.S."/>
            <person name="Shirouzu T."/>
            <person name="Yoshinaga Y."/>
            <person name="Martin F.M."/>
            <person name="Grigoriev I.V."/>
            <person name="Hibbett D.S."/>
        </authorList>
    </citation>
    <scope>NUCLEOTIDE SEQUENCE [LARGE SCALE GENOMIC DNA]</scope>
    <source>
        <strain evidence="8 9">HHB9708</strain>
    </source>
</reference>
<feature type="signal peptide" evidence="6">
    <location>
        <begin position="1"/>
        <end position="16"/>
    </location>
</feature>
<dbReference type="PANTHER" id="PTHR13789">
    <property type="entry name" value="MONOOXYGENASE"/>
    <property type="match status" value="1"/>
</dbReference>
<evidence type="ECO:0000259" key="7">
    <source>
        <dbReference type="Pfam" id="PF01494"/>
    </source>
</evidence>
<keyword evidence="4" id="KW-0560">Oxidoreductase</keyword>
<dbReference type="EMBL" id="KV419420">
    <property type="protein sequence ID" value="KZS90641.1"/>
    <property type="molecule type" value="Genomic_DNA"/>
</dbReference>
<evidence type="ECO:0000256" key="2">
    <source>
        <dbReference type="ARBA" id="ARBA00022630"/>
    </source>
</evidence>
<dbReference type="PANTHER" id="PTHR13789:SF314">
    <property type="entry name" value="FAD-BINDING DOMAIN-CONTAINING PROTEIN"/>
    <property type="match status" value="1"/>
</dbReference>
<dbReference type="Pfam" id="PF13450">
    <property type="entry name" value="NAD_binding_8"/>
    <property type="match status" value="1"/>
</dbReference>
<feature type="chain" id="PRO_5007852881" evidence="6">
    <location>
        <begin position="17"/>
        <end position="359"/>
    </location>
</feature>
<accession>A0A164RKK2</accession>
<feature type="domain" description="FAD-binding" evidence="7">
    <location>
        <begin position="148"/>
        <end position="324"/>
    </location>
</feature>
<dbReference type="GO" id="GO:0071949">
    <property type="term" value="F:FAD binding"/>
    <property type="evidence" value="ECO:0007669"/>
    <property type="project" value="InterPro"/>
</dbReference>
<dbReference type="Proteomes" id="UP000076722">
    <property type="component" value="Unassembled WGS sequence"/>
</dbReference>
<evidence type="ECO:0000256" key="4">
    <source>
        <dbReference type="ARBA" id="ARBA00023002"/>
    </source>
</evidence>
<dbReference type="OrthoDB" id="9993796at2759"/>
<evidence type="ECO:0000256" key="6">
    <source>
        <dbReference type="SAM" id="SignalP"/>
    </source>
</evidence>